<dbReference type="InterPro" id="IPR001455">
    <property type="entry name" value="TusA-like"/>
</dbReference>
<dbReference type="CDD" id="cd03421">
    <property type="entry name" value="SirA_like_N"/>
    <property type="match status" value="1"/>
</dbReference>
<gene>
    <name evidence="3" type="ORF">GFC01_06295</name>
</gene>
<evidence type="ECO:0000313" key="4">
    <source>
        <dbReference type="Proteomes" id="UP000441717"/>
    </source>
</evidence>
<name>A0A6N7IPN8_9FIRM</name>
<evidence type="ECO:0000256" key="1">
    <source>
        <dbReference type="ARBA" id="ARBA00008984"/>
    </source>
</evidence>
<dbReference type="InterPro" id="IPR036868">
    <property type="entry name" value="TusA-like_sf"/>
</dbReference>
<dbReference type="PROSITE" id="PS01148">
    <property type="entry name" value="UPF0033"/>
    <property type="match status" value="1"/>
</dbReference>
<dbReference type="SUPFAM" id="SSF64307">
    <property type="entry name" value="SirA-like"/>
    <property type="match status" value="1"/>
</dbReference>
<dbReference type="Proteomes" id="UP000441717">
    <property type="component" value="Unassembled WGS sequence"/>
</dbReference>
<dbReference type="PANTHER" id="PTHR33279:SF6">
    <property type="entry name" value="SULFUR CARRIER PROTEIN YEDF-RELATED"/>
    <property type="match status" value="1"/>
</dbReference>
<comment type="caution">
    <text evidence="3">The sequence shown here is derived from an EMBL/GenBank/DDBJ whole genome shotgun (WGS) entry which is preliminary data.</text>
</comment>
<proteinExistence type="inferred from homology"/>
<evidence type="ECO:0000313" key="3">
    <source>
        <dbReference type="EMBL" id="MQL51881.1"/>
    </source>
</evidence>
<dbReference type="RefSeq" id="WP_152945816.1">
    <property type="nucleotide sequence ID" value="NZ_WHYR01000013.1"/>
</dbReference>
<sequence>MPREVDARGLLCPEPVLLTKRELDQMSGGTLKVLVSNQAARENVTRLAESRGWSVSVTNEGSDIILLLTK</sequence>
<feature type="domain" description="UPF0033" evidence="2">
    <location>
        <begin position="5"/>
        <end position="29"/>
    </location>
</feature>
<dbReference type="Gene3D" id="3.30.110.40">
    <property type="entry name" value="TusA-like domain"/>
    <property type="match status" value="1"/>
</dbReference>
<evidence type="ECO:0000259" key="2">
    <source>
        <dbReference type="PROSITE" id="PS01148"/>
    </source>
</evidence>
<dbReference type="OrthoDB" id="9797352at2"/>
<dbReference type="AlphaFoldDB" id="A0A6N7IPN8"/>
<accession>A0A6N7IPN8</accession>
<reference evidence="3 4" key="1">
    <citation type="submission" date="2019-10" db="EMBL/GenBank/DDBJ databases">
        <title>Comparative genomics of sulfur disproportionating microorganisms.</title>
        <authorList>
            <person name="Ward L.M."/>
            <person name="Bertran E."/>
            <person name="Johnston D."/>
        </authorList>
    </citation>
    <scope>NUCLEOTIDE SEQUENCE [LARGE SCALE GENOMIC DNA]</scope>
    <source>
        <strain evidence="3 4">DSM 14055</strain>
    </source>
</reference>
<dbReference type="Pfam" id="PF01206">
    <property type="entry name" value="TusA"/>
    <property type="match status" value="1"/>
</dbReference>
<comment type="similarity">
    <text evidence="1">Belongs to the sulfur carrier protein TusA family.</text>
</comment>
<keyword evidence="4" id="KW-1185">Reference proteome</keyword>
<dbReference type="EMBL" id="WHYR01000013">
    <property type="protein sequence ID" value="MQL51881.1"/>
    <property type="molecule type" value="Genomic_DNA"/>
</dbReference>
<protein>
    <submittedName>
        <fullName evidence="3">SirA family protein</fullName>
    </submittedName>
</protein>
<dbReference type="PANTHER" id="PTHR33279">
    <property type="entry name" value="SULFUR CARRIER PROTEIN YEDF-RELATED"/>
    <property type="match status" value="1"/>
</dbReference>
<organism evidence="3 4">
    <name type="scientific">Desulfofundulus thermobenzoicus</name>
    <dbReference type="NCBI Taxonomy" id="29376"/>
    <lineage>
        <taxon>Bacteria</taxon>
        <taxon>Bacillati</taxon>
        <taxon>Bacillota</taxon>
        <taxon>Clostridia</taxon>
        <taxon>Eubacteriales</taxon>
        <taxon>Peptococcaceae</taxon>
        <taxon>Desulfofundulus</taxon>
    </lineage>
</organism>